<dbReference type="Pfam" id="PF00704">
    <property type="entry name" value="Glyco_hydro_18"/>
    <property type="match status" value="1"/>
</dbReference>
<dbReference type="GO" id="GO:0008061">
    <property type="term" value="F:chitin binding"/>
    <property type="evidence" value="ECO:0007669"/>
    <property type="project" value="InterPro"/>
</dbReference>
<protein>
    <recommendedName>
        <fullName evidence="2">chitinase</fullName>
        <ecNumber evidence="2">3.2.1.14</ecNumber>
    </recommendedName>
</protein>
<dbReference type="PANTHER" id="PTHR11177:SF317">
    <property type="entry name" value="CHITINASE 12-RELATED"/>
    <property type="match status" value="1"/>
</dbReference>
<dbReference type="SMART" id="SM00636">
    <property type="entry name" value="Glyco_18"/>
    <property type="match status" value="1"/>
</dbReference>
<organism evidence="8 9">
    <name type="scientific">Leclercia adecarboxylata</name>
    <dbReference type="NCBI Taxonomy" id="83655"/>
    <lineage>
        <taxon>Bacteria</taxon>
        <taxon>Pseudomonadati</taxon>
        <taxon>Pseudomonadota</taxon>
        <taxon>Gammaproteobacteria</taxon>
        <taxon>Enterobacterales</taxon>
        <taxon>Enterobacteriaceae</taxon>
        <taxon>Leclercia</taxon>
    </lineage>
</organism>
<feature type="domain" description="GH18" evidence="7">
    <location>
        <begin position="1"/>
        <end position="172"/>
    </location>
</feature>
<dbReference type="Proteomes" id="UP000310719">
    <property type="component" value="Chromosome"/>
</dbReference>
<proteinExistence type="inferred from homology"/>
<dbReference type="Gene3D" id="3.20.20.80">
    <property type="entry name" value="Glycosidases"/>
    <property type="match status" value="1"/>
</dbReference>
<evidence type="ECO:0000313" key="9">
    <source>
        <dbReference type="Proteomes" id="UP000310719"/>
    </source>
</evidence>
<dbReference type="InterPro" id="IPR017853">
    <property type="entry name" value="GH"/>
</dbReference>
<evidence type="ECO:0000256" key="2">
    <source>
        <dbReference type="ARBA" id="ARBA00012729"/>
    </source>
</evidence>
<dbReference type="PANTHER" id="PTHR11177">
    <property type="entry name" value="CHITINASE"/>
    <property type="match status" value="1"/>
</dbReference>
<evidence type="ECO:0000256" key="4">
    <source>
        <dbReference type="ARBA" id="ARBA00023295"/>
    </source>
</evidence>
<accession>A0A4U9HNW9</accession>
<comment type="catalytic activity">
    <reaction evidence="1">
        <text>Random endo-hydrolysis of N-acetyl-beta-D-glucosaminide (1-&gt;4)-beta-linkages in chitin and chitodextrins.</text>
        <dbReference type="EC" id="3.2.1.14"/>
    </reaction>
</comment>
<dbReference type="EC" id="3.2.1.14" evidence="2"/>
<reference evidence="8 9" key="1">
    <citation type="submission" date="2019-05" db="EMBL/GenBank/DDBJ databases">
        <authorList>
            <consortium name="Pathogen Informatics"/>
        </authorList>
    </citation>
    <scope>NUCLEOTIDE SEQUENCE [LARGE SCALE GENOMIC DNA]</scope>
    <source>
        <strain evidence="8 9">NCTC13032</strain>
    </source>
</reference>
<dbReference type="SUPFAM" id="SSF51445">
    <property type="entry name" value="(Trans)glycosidases"/>
    <property type="match status" value="1"/>
</dbReference>
<dbReference type="InterPro" id="IPR050314">
    <property type="entry name" value="Glycosyl_Hydrlase_18"/>
</dbReference>
<dbReference type="InterPro" id="IPR001223">
    <property type="entry name" value="Glyco_hydro18_cat"/>
</dbReference>
<evidence type="ECO:0000259" key="7">
    <source>
        <dbReference type="PROSITE" id="PS51910"/>
    </source>
</evidence>
<sequence length="172" mass="19333">MDNKVLRDRFVGSVKEFLKTWKVFDGVDIDWEFPGGGGENAKLGNPQTDKATYTALMHDLRAMLNELSAETGRTYELTTAIGAGKDKIEDVDYTNAQQYIDHIFLMSYDYYGAWSNTELGHQTGAVWLLLESCHQLHHRQRGESDAGSARTAGQNRGRCGDVWPRLDGCAWL</sequence>
<keyword evidence="3 5" id="KW-0378">Hydrolase</keyword>
<evidence type="ECO:0000256" key="3">
    <source>
        <dbReference type="ARBA" id="ARBA00022801"/>
    </source>
</evidence>
<keyword evidence="4 5" id="KW-0326">Glycosidase</keyword>
<name>A0A4U9HNW9_9ENTR</name>
<evidence type="ECO:0000256" key="1">
    <source>
        <dbReference type="ARBA" id="ARBA00000822"/>
    </source>
</evidence>
<dbReference type="GO" id="GO:0008843">
    <property type="term" value="F:endochitinase activity"/>
    <property type="evidence" value="ECO:0007669"/>
    <property type="project" value="UniProtKB-EC"/>
</dbReference>
<comment type="similarity">
    <text evidence="6">Belongs to the glycosyl hydrolase 18 family.</text>
</comment>
<dbReference type="PROSITE" id="PS01095">
    <property type="entry name" value="GH18_1"/>
    <property type="match status" value="1"/>
</dbReference>
<dbReference type="InterPro" id="IPR001579">
    <property type="entry name" value="Glyco_hydro_18_chit_AS"/>
</dbReference>
<dbReference type="AlphaFoldDB" id="A0A4U9HNW9"/>
<dbReference type="EMBL" id="LR590464">
    <property type="protein sequence ID" value="VTP65927.1"/>
    <property type="molecule type" value="Genomic_DNA"/>
</dbReference>
<dbReference type="PROSITE" id="PS51910">
    <property type="entry name" value="GH18_2"/>
    <property type="match status" value="1"/>
</dbReference>
<gene>
    <name evidence="8" type="primary">chiA_2</name>
    <name evidence="8" type="ORF">NCTC13032_02273</name>
</gene>
<evidence type="ECO:0000256" key="6">
    <source>
        <dbReference type="RuleBase" id="RU004453"/>
    </source>
</evidence>
<evidence type="ECO:0000256" key="5">
    <source>
        <dbReference type="RuleBase" id="RU000489"/>
    </source>
</evidence>
<dbReference type="InterPro" id="IPR011583">
    <property type="entry name" value="Chitinase_II/V-like_cat"/>
</dbReference>
<dbReference type="GO" id="GO:0005975">
    <property type="term" value="P:carbohydrate metabolic process"/>
    <property type="evidence" value="ECO:0007669"/>
    <property type="project" value="InterPro"/>
</dbReference>
<evidence type="ECO:0000313" key="8">
    <source>
        <dbReference type="EMBL" id="VTP65927.1"/>
    </source>
</evidence>